<evidence type="ECO:0000256" key="1">
    <source>
        <dbReference type="SAM" id="MobiDB-lite"/>
    </source>
</evidence>
<dbReference type="EMBL" id="GG673238">
    <property type="protein sequence ID" value="EER15710.1"/>
    <property type="molecule type" value="Genomic_DNA"/>
</dbReference>
<evidence type="ECO:0000313" key="3">
    <source>
        <dbReference type="Proteomes" id="UP000007800"/>
    </source>
</evidence>
<keyword evidence="3" id="KW-1185">Reference proteome</keyword>
<dbReference type="Proteomes" id="UP000007800">
    <property type="component" value="Unassembled WGS sequence"/>
</dbReference>
<proteinExistence type="predicted"/>
<dbReference type="RefSeq" id="XP_002783914.1">
    <property type="nucleotide sequence ID" value="XM_002783868.1"/>
</dbReference>
<organism evidence="3">
    <name type="scientific">Perkinsus marinus (strain ATCC 50983 / TXsc)</name>
    <dbReference type="NCBI Taxonomy" id="423536"/>
    <lineage>
        <taxon>Eukaryota</taxon>
        <taxon>Sar</taxon>
        <taxon>Alveolata</taxon>
        <taxon>Perkinsozoa</taxon>
        <taxon>Perkinsea</taxon>
        <taxon>Perkinsida</taxon>
        <taxon>Perkinsidae</taxon>
        <taxon>Perkinsus</taxon>
    </lineage>
</organism>
<dbReference type="InParanoid" id="C5KII3"/>
<reference evidence="2 3" key="1">
    <citation type="submission" date="2008-07" db="EMBL/GenBank/DDBJ databases">
        <authorList>
            <person name="El-Sayed N."/>
            <person name="Caler E."/>
            <person name="Inman J."/>
            <person name="Amedeo P."/>
            <person name="Hass B."/>
            <person name="Wortman J."/>
        </authorList>
    </citation>
    <scope>NUCLEOTIDE SEQUENCE [LARGE SCALE GENOMIC DNA]</scope>
    <source>
        <strain evidence="3">ATCC 50983 / TXsc</strain>
    </source>
</reference>
<name>C5KII3_PERM5</name>
<gene>
    <name evidence="2" type="ORF">Pmar_PMAR005606</name>
</gene>
<dbReference type="AlphaFoldDB" id="C5KII3"/>
<feature type="compositionally biased region" description="Basic and acidic residues" evidence="1">
    <location>
        <begin position="119"/>
        <end position="130"/>
    </location>
</feature>
<evidence type="ECO:0000313" key="2">
    <source>
        <dbReference type="EMBL" id="EER15710.1"/>
    </source>
</evidence>
<dbReference type="GeneID" id="9046562"/>
<sequence>MPLRRKGLRHSLVDDIESQEIRELQSQTVYQEALLSRTRCEHIKALQDRIEELEDINVSLRRKLMTAEEEKELLQKERGNASSTERTGSLKASKRARLAQVTRTTESADYKRSQPIRKWSTEHENEGDRKNVDRPFEFCRKGSTADLRVGEREILWGADDSTAPWYCTHRERDAHDYFLTSCCLTEGPSLHLWTGSMGNIRVWDLGGRPTQASHIIRKSIIQGLLQIKSVPIPAGGQNIIVKSLCTVDCNLVAAAVANNVKIIDKSRSAWKAHLTHASQDALPTAAVWLLS</sequence>
<accession>C5KII3</accession>
<feature type="region of interest" description="Disordered" evidence="1">
    <location>
        <begin position="71"/>
        <end position="130"/>
    </location>
</feature>
<protein>
    <submittedName>
        <fullName evidence="2">Uncharacterized protein</fullName>
    </submittedName>
</protein>